<dbReference type="AlphaFoldDB" id="A0A371R7H5"/>
<feature type="transmembrane region" description="Helical" evidence="1">
    <location>
        <begin position="163"/>
        <end position="181"/>
    </location>
</feature>
<feature type="transmembrane region" description="Helical" evidence="1">
    <location>
        <begin position="35"/>
        <end position="54"/>
    </location>
</feature>
<gene>
    <name evidence="2" type="ORF">DX908_14015</name>
</gene>
<feature type="transmembrane region" description="Helical" evidence="1">
    <location>
        <begin position="102"/>
        <end position="127"/>
    </location>
</feature>
<reference evidence="2 3" key="1">
    <citation type="submission" date="2018-08" db="EMBL/GenBank/DDBJ databases">
        <title>Parvularcula sp. SM1705, isolated from surface water of the South Sea China.</title>
        <authorList>
            <person name="Sun L."/>
        </authorList>
    </citation>
    <scope>NUCLEOTIDE SEQUENCE [LARGE SCALE GENOMIC DNA]</scope>
    <source>
        <strain evidence="2 3">SM1705</strain>
    </source>
</reference>
<keyword evidence="1" id="KW-0472">Membrane</keyword>
<dbReference type="InParanoid" id="A0A371R7H5"/>
<evidence type="ECO:0000313" key="3">
    <source>
        <dbReference type="Proteomes" id="UP000264589"/>
    </source>
</evidence>
<name>A0A371R7H5_9PROT</name>
<organism evidence="2 3">
    <name type="scientific">Parvularcula marina</name>
    <dbReference type="NCBI Taxonomy" id="2292771"/>
    <lineage>
        <taxon>Bacteria</taxon>
        <taxon>Pseudomonadati</taxon>
        <taxon>Pseudomonadota</taxon>
        <taxon>Alphaproteobacteria</taxon>
        <taxon>Parvularculales</taxon>
        <taxon>Parvularculaceae</taxon>
        <taxon>Parvularcula</taxon>
    </lineage>
</organism>
<evidence type="ECO:0000256" key="1">
    <source>
        <dbReference type="SAM" id="Phobius"/>
    </source>
</evidence>
<evidence type="ECO:0000313" key="2">
    <source>
        <dbReference type="EMBL" id="RFB01404.1"/>
    </source>
</evidence>
<keyword evidence="1" id="KW-0812">Transmembrane</keyword>
<proteinExistence type="predicted"/>
<evidence type="ECO:0008006" key="4">
    <source>
        <dbReference type="Google" id="ProtNLM"/>
    </source>
</evidence>
<dbReference type="EMBL" id="QUQO01000002">
    <property type="protein sequence ID" value="RFB01404.1"/>
    <property type="molecule type" value="Genomic_DNA"/>
</dbReference>
<sequence>MSVTSLIGIVAIGAGCLSLRRGWSGSHKSTLRRLWVIAGWLLIAAGLYVYVMLYGAERGAALMLCVLGIAAFGVVAFSYSRKPIRKSAARAPLAPSIRGSRVWAGFIRFLLAGPVSFIAATGIGLAIAIQAPMNEADRLILGGSLVPFLWGGGMAWTLADDKVIRAMIVLLGAGAAGFAIATV</sequence>
<feature type="transmembrane region" description="Helical" evidence="1">
    <location>
        <begin position="6"/>
        <end position="23"/>
    </location>
</feature>
<comment type="caution">
    <text evidence="2">The sequence shown here is derived from an EMBL/GenBank/DDBJ whole genome shotgun (WGS) entry which is preliminary data.</text>
</comment>
<keyword evidence="1" id="KW-1133">Transmembrane helix</keyword>
<keyword evidence="3" id="KW-1185">Reference proteome</keyword>
<protein>
    <recommendedName>
        <fullName evidence="4">DUF3325 domain-containing protein</fullName>
    </recommendedName>
</protein>
<dbReference type="Proteomes" id="UP000264589">
    <property type="component" value="Unassembled WGS sequence"/>
</dbReference>
<feature type="transmembrane region" description="Helical" evidence="1">
    <location>
        <begin position="139"/>
        <end position="156"/>
    </location>
</feature>
<accession>A0A371R7H5</accession>
<feature type="transmembrane region" description="Helical" evidence="1">
    <location>
        <begin position="60"/>
        <end position="81"/>
    </location>
</feature>